<protein>
    <submittedName>
        <fullName evidence="2">Uncharacterized protein</fullName>
    </submittedName>
</protein>
<evidence type="ECO:0000313" key="2">
    <source>
        <dbReference type="EMBL" id="KKK92773.1"/>
    </source>
</evidence>
<keyword evidence="1" id="KW-0812">Transmembrane</keyword>
<evidence type="ECO:0000256" key="1">
    <source>
        <dbReference type="SAM" id="Phobius"/>
    </source>
</evidence>
<keyword evidence="1" id="KW-0472">Membrane</keyword>
<keyword evidence="1" id="KW-1133">Transmembrane helix</keyword>
<proteinExistence type="predicted"/>
<organism evidence="2">
    <name type="scientific">marine sediment metagenome</name>
    <dbReference type="NCBI Taxonomy" id="412755"/>
    <lineage>
        <taxon>unclassified sequences</taxon>
        <taxon>metagenomes</taxon>
        <taxon>ecological metagenomes</taxon>
    </lineage>
</organism>
<sequence>MDWMPVIGLLALICLLLGTVVLVVRLRKLHPLEELPEGDYEVTLLEVQATPHGQTTVYRIDKPEALQGRKVVLLNSSEVTKGSEEQSSG</sequence>
<reference evidence="2" key="1">
    <citation type="journal article" date="2015" name="Nature">
        <title>Complex archaea that bridge the gap between prokaryotes and eukaryotes.</title>
        <authorList>
            <person name="Spang A."/>
            <person name="Saw J.H."/>
            <person name="Jorgensen S.L."/>
            <person name="Zaremba-Niedzwiedzka K."/>
            <person name="Martijn J."/>
            <person name="Lind A.E."/>
            <person name="van Eijk R."/>
            <person name="Schleper C."/>
            <person name="Guy L."/>
            <person name="Ettema T.J."/>
        </authorList>
    </citation>
    <scope>NUCLEOTIDE SEQUENCE</scope>
</reference>
<comment type="caution">
    <text evidence="2">The sequence shown here is derived from an EMBL/GenBank/DDBJ whole genome shotgun (WGS) entry which is preliminary data.</text>
</comment>
<dbReference type="AlphaFoldDB" id="A0A0F8ZG74"/>
<name>A0A0F8ZG74_9ZZZZ</name>
<gene>
    <name evidence="2" type="ORF">LCGC14_2699600</name>
</gene>
<feature type="transmembrane region" description="Helical" evidence="1">
    <location>
        <begin position="6"/>
        <end position="24"/>
    </location>
</feature>
<dbReference type="EMBL" id="LAZR01048066">
    <property type="protein sequence ID" value="KKK92773.1"/>
    <property type="molecule type" value="Genomic_DNA"/>
</dbReference>
<accession>A0A0F8ZG74</accession>